<dbReference type="Proteomes" id="UP000216052">
    <property type="component" value="Chromosome"/>
</dbReference>
<evidence type="ECO:0000256" key="1">
    <source>
        <dbReference type="SAM" id="MobiDB-lite"/>
    </source>
</evidence>
<accession>A0ABZ3IZ45</accession>
<dbReference type="EMBL" id="CP155571">
    <property type="protein sequence ID" value="XFO70961.1"/>
    <property type="molecule type" value="Genomic_DNA"/>
</dbReference>
<feature type="region of interest" description="Disordered" evidence="1">
    <location>
        <begin position="1"/>
        <end position="60"/>
    </location>
</feature>
<feature type="compositionally biased region" description="Basic and acidic residues" evidence="1">
    <location>
        <begin position="13"/>
        <end position="26"/>
    </location>
</feature>
<gene>
    <name evidence="2" type="ORF">SPACI_009610</name>
</gene>
<name>A0ABZ3IZ45_SPOA4</name>
<evidence type="ECO:0000313" key="2">
    <source>
        <dbReference type="EMBL" id="XFO70961.1"/>
    </source>
</evidence>
<sequence>MMLNTVYGPPAADMERIEAAEPEKRTASGKRKRKRRLLPVLPSKSVKKGKARRGNEPGHVRCSACRTILTRRTPSGSKR</sequence>
<reference evidence="2" key="1">
    <citation type="submission" date="2024-05" db="EMBL/GenBank/DDBJ databases">
        <title>Isolation and characterization of Sporomusa carbonis sp. nov., a carboxydotrophic hydrogenogen in the genus of Sporomusa isolated from a charcoal burning pile.</title>
        <authorList>
            <person name="Boeer T."/>
            <person name="Rosenbaum F."/>
            <person name="Eysell L."/>
            <person name="Mueller V."/>
            <person name="Daniel R."/>
            <person name="Poehlein A."/>
        </authorList>
    </citation>
    <scope>NUCLEOTIDE SEQUENCE [LARGE SCALE GENOMIC DNA]</scope>
    <source>
        <strain evidence="2">DSM 3132</strain>
    </source>
</reference>
<organism evidence="2 3">
    <name type="scientific">Sporomusa acidovorans (strain ATCC 49682 / DSM 3132 / Mol)</name>
    <dbReference type="NCBI Taxonomy" id="1123286"/>
    <lineage>
        <taxon>Bacteria</taxon>
        <taxon>Bacillati</taxon>
        <taxon>Bacillota</taxon>
        <taxon>Negativicutes</taxon>
        <taxon>Selenomonadales</taxon>
        <taxon>Sporomusaceae</taxon>
        <taxon>Sporomusa</taxon>
    </lineage>
</organism>
<feature type="compositionally biased region" description="Basic residues" evidence="1">
    <location>
        <begin position="27"/>
        <end position="37"/>
    </location>
</feature>
<evidence type="ECO:0000313" key="3">
    <source>
        <dbReference type="Proteomes" id="UP000216052"/>
    </source>
</evidence>
<protein>
    <submittedName>
        <fullName evidence="2">Uncharacterized protein</fullName>
    </submittedName>
</protein>
<keyword evidence="3" id="KW-1185">Reference proteome</keyword>
<proteinExistence type="predicted"/>